<evidence type="ECO:0000313" key="2">
    <source>
        <dbReference type="Proteomes" id="UP000019183"/>
    </source>
</evidence>
<reference evidence="1" key="1">
    <citation type="submission" date="2013-10" db="EMBL/GenBank/DDBJ databases">
        <title>Antibiotic resistance diversity of beta-lactamase producers in the General Hospital Vienna.</title>
        <authorList>
            <person name="Barisic I."/>
            <person name="Mitteregger D."/>
            <person name="Hirschl A.M."/>
            <person name="Noehammer C."/>
            <person name="Wiesinger-Mayr H."/>
        </authorList>
    </citation>
    <scope>NUCLEOTIDE SEQUENCE [LARGE SCALE GENOMIC DNA]</scope>
    <source>
        <strain evidence="1">IS43</strain>
    </source>
</reference>
<dbReference type="EMBL" id="CBWK010000863">
    <property type="protein sequence ID" value="CDL12921.1"/>
    <property type="molecule type" value="Genomic_DNA"/>
</dbReference>
<organism evidence="1 2">
    <name type="scientific">Klebsiella pneumoniae IS43</name>
    <dbReference type="NCBI Taxonomy" id="1432552"/>
    <lineage>
        <taxon>Bacteria</taxon>
        <taxon>Pseudomonadati</taxon>
        <taxon>Pseudomonadota</taxon>
        <taxon>Gammaproteobacteria</taxon>
        <taxon>Enterobacterales</taxon>
        <taxon>Enterobacteriaceae</taxon>
        <taxon>Klebsiella/Raoultella group</taxon>
        <taxon>Klebsiella</taxon>
        <taxon>Klebsiella pneumoniae complex</taxon>
    </lineage>
</organism>
<name>W1DTY5_KLEPN</name>
<sequence length="45" mass="5486">MLFVRESMQQWRAFRGYFNFQLNDKKIAKAQCLFSNKYHITQNIA</sequence>
<proteinExistence type="predicted"/>
<comment type="caution">
    <text evidence="1">The sequence shown here is derived from an EMBL/GenBank/DDBJ whole genome shotgun (WGS) entry which is preliminary data.</text>
</comment>
<dbReference type="AlphaFoldDB" id="W1DTY5"/>
<accession>W1DTY5</accession>
<keyword evidence="2" id="KW-1185">Reference proteome</keyword>
<dbReference type="Proteomes" id="UP000019183">
    <property type="component" value="Unassembled WGS sequence"/>
</dbReference>
<protein>
    <submittedName>
        <fullName evidence="1">Uncharacterized protein</fullName>
    </submittedName>
</protein>
<evidence type="ECO:0000313" key="1">
    <source>
        <dbReference type="EMBL" id="CDL12921.1"/>
    </source>
</evidence>